<feature type="binding site" evidence="11">
    <location>
        <position position="586"/>
    </location>
    <ligand>
        <name>ATP</name>
        <dbReference type="ChEBI" id="CHEBI:30616"/>
    </ligand>
</feature>
<feature type="domain" description="Protein kinase" evidence="15">
    <location>
        <begin position="231"/>
        <end position="534"/>
    </location>
</feature>
<feature type="binding site" evidence="11">
    <location>
        <begin position="563"/>
        <end position="571"/>
    </location>
    <ligand>
        <name>ATP</name>
        <dbReference type="ChEBI" id="CHEBI:30616"/>
    </ligand>
</feature>
<evidence type="ECO:0000259" key="15">
    <source>
        <dbReference type="PROSITE" id="PS50011"/>
    </source>
</evidence>
<keyword evidence="2" id="KW-0723">Serine/threonine-protein kinase</keyword>
<evidence type="ECO:0000256" key="13">
    <source>
        <dbReference type="SAM" id="Coils"/>
    </source>
</evidence>
<accession>A0A9P6HK28</accession>
<reference evidence="17" key="2">
    <citation type="submission" date="2020-11" db="EMBL/GenBank/DDBJ databases">
        <authorList>
            <consortium name="DOE Joint Genome Institute"/>
            <person name="Kuo A."/>
            <person name="Miyauchi S."/>
            <person name="Kiss E."/>
            <person name="Drula E."/>
            <person name="Kohler A."/>
            <person name="Sanchez-Garcia M."/>
            <person name="Andreopoulos B."/>
            <person name="Barry K.W."/>
            <person name="Bonito G."/>
            <person name="Buee M."/>
            <person name="Carver A."/>
            <person name="Chen C."/>
            <person name="Cichocki N."/>
            <person name="Clum A."/>
            <person name="Culley D."/>
            <person name="Crous P.W."/>
            <person name="Fauchery L."/>
            <person name="Girlanda M."/>
            <person name="Hayes R."/>
            <person name="Keri Z."/>
            <person name="Labutti K."/>
            <person name="Lipzen A."/>
            <person name="Lombard V."/>
            <person name="Magnuson J."/>
            <person name="Maillard F."/>
            <person name="Morin E."/>
            <person name="Murat C."/>
            <person name="Nolan M."/>
            <person name="Ohm R."/>
            <person name="Pangilinan J."/>
            <person name="Pereira M."/>
            <person name="Perotto S."/>
            <person name="Peter M."/>
            <person name="Riley R."/>
            <person name="Sitrit Y."/>
            <person name="Stielow B."/>
            <person name="Szollosi G."/>
            <person name="Zifcakova L."/>
            <person name="Stursova M."/>
            <person name="Spatafora J.W."/>
            <person name="Tedersoo L."/>
            <person name="Vaario L.-M."/>
            <person name="Yamada A."/>
            <person name="Yan M."/>
            <person name="Wang P."/>
            <person name="Xu J."/>
            <person name="Bruns T."/>
            <person name="Baldrian P."/>
            <person name="Vilgalys R."/>
            <person name="Henrissat B."/>
            <person name="Grigoriev I.V."/>
            <person name="Hibbett D."/>
            <person name="Nagy L.G."/>
            <person name="Martin F.M."/>
        </authorList>
    </citation>
    <scope>NUCLEOTIDE SEQUENCE</scope>
    <source>
        <strain evidence="17">UH-Tt-Lm1</strain>
    </source>
</reference>
<dbReference type="InterPro" id="IPR050339">
    <property type="entry name" value="CC_SR_Kinase"/>
</dbReference>
<gene>
    <name evidence="17" type="ORF">BJ322DRAFT_638051</name>
</gene>
<dbReference type="Gene3D" id="3.10.110.10">
    <property type="entry name" value="Ubiquitin Conjugating Enzyme"/>
    <property type="match status" value="1"/>
</dbReference>
<feature type="region of interest" description="Disordered" evidence="14">
    <location>
        <begin position="688"/>
        <end position="722"/>
    </location>
</feature>
<evidence type="ECO:0000256" key="8">
    <source>
        <dbReference type="ARBA" id="ARBA00047899"/>
    </source>
</evidence>
<dbReference type="GO" id="GO:0000077">
    <property type="term" value="P:DNA damage checkpoint signaling"/>
    <property type="evidence" value="ECO:0007669"/>
    <property type="project" value="InterPro"/>
</dbReference>
<feature type="region of interest" description="Disordered" evidence="14">
    <location>
        <begin position="629"/>
        <end position="664"/>
    </location>
</feature>
<feature type="active site" description="Proton acceptor" evidence="10">
    <location>
        <position position="796"/>
    </location>
</feature>
<evidence type="ECO:0000313" key="18">
    <source>
        <dbReference type="Proteomes" id="UP000736335"/>
    </source>
</evidence>
<evidence type="ECO:0000256" key="10">
    <source>
        <dbReference type="PIRSR" id="PIRSR000660-1"/>
    </source>
</evidence>
<evidence type="ECO:0000256" key="7">
    <source>
        <dbReference type="ARBA" id="ARBA00037982"/>
    </source>
</evidence>
<dbReference type="PANTHER" id="PTHR11042:SF136">
    <property type="entry name" value="EIF-2-ALPHA KINASE GCN2"/>
    <property type="match status" value="1"/>
</dbReference>
<dbReference type="Gene3D" id="1.10.510.10">
    <property type="entry name" value="Transferase(Phosphotransferase) domain 1"/>
    <property type="match status" value="2"/>
</dbReference>
<dbReference type="PROSITE" id="PS50011">
    <property type="entry name" value="PROTEIN_KINASE_DOM"/>
    <property type="match status" value="2"/>
</dbReference>
<feature type="compositionally biased region" description="Polar residues" evidence="14">
    <location>
        <begin position="1440"/>
        <end position="1452"/>
    </location>
</feature>
<organism evidence="17 18">
    <name type="scientific">Thelephora terrestris</name>
    <dbReference type="NCBI Taxonomy" id="56493"/>
    <lineage>
        <taxon>Eukaryota</taxon>
        <taxon>Fungi</taxon>
        <taxon>Dikarya</taxon>
        <taxon>Basidiomycota</taxon>
        <taxon>Agaricomycotina</taxon>
        <taxon>Agaricomycetes</taxon>
        <taxon>Thelephorales</taxon>
        <taxon>Thelephoraceae</taxon>
        <taxon>Thelephora</taxon>
    </lineage>
</organism>
<sequence>MESTEERQRQEIIALKSIYGDDFQEAPAPKAWKGAARLLEFMIKITHPDDVNGTKCYLSLMVTLPKTYPTRAAPIFAIKNTHGMLLEKINALSRAVQQEAKKNQGSEMVFQIATTTQEWLAENIKLPIEGSLRYQMEKRNIEEEQLRLQKQEEEEEQRILDAQRLADEFEEQLREDTIRQQRSELEKIQINRRRGLSDATEVPLSSISPTSDTPTESFFHNIEWDGIVFNSVKLFHPRKERLGTVYLAEPICDDIRTTLPLELYVILFDSDHYVATQGKNKLKQVEEELKKLTKIRHENLLSVFAVKLSSAYSERDYPRLSILLEQRPSLSLRDVLEDCDFLREDRAFAYIRQVLAGLSALHARDILHRGISPACVYIANPVQPGQPKIIKLGKSGYFTRILDLYRSNKFGGQLSLDDSRIPEGWLPKEAVDSPLQYSKSRDAHSVGVLFLQMLAGWGVMEIHPSPRIALQSPSLSQLAIHHITNMLNPSKKNGPVCQSVLQAMETNVRSPRPESRATAISIPSAPRTPLKAFVGSPDDYFVPRLTPQPSSRWREEFEALELLGRGAYGSVVKARHKMDGGIYAVKKIKLQGGKKSADERILREVSTLRLLSHRYIVRYYTTWTEVAAPPSQANSDSDSDDSDTDTVDGTASATSSKQRSARSWSNNSENLLSIDLNDFGSNPNSNRSFPNVHFGYPDGTGAEGSSDEEPASDDESRLGADLKTPKGLTLKSFISQRKAPPRDSQVTLYIQMEFVERQTLRERIAEGITEEEAWRLFQQVVEALVHISNRGILHRDIKLTNIFIDAKGDCKVGDFGLATSSLAAVHPNDKSPHIGLLQDLTLDVGTELYMAPEVMRNTSRVPPQERFKADIYSLGIVFFEMNYFFKTAAERISVLGNLRDPGIFFPDDWDPLRTRQQQIITSLLRHDPVQRPSALELSQSPLLPPLLQDDSFKRSLDMIALRDSSHHEAVLNTLFNRNTKPSRAFLFYSGMDSPEYTPMFEVVQEKLTAIFRLHGAMNSEPPILTPVLNPSENPEDTLLLDKRGQVVSLASDGLEPFAREAKRKNYDRIKRFQFLNVYRPNLAGHPNSRKMALFDIITPDIEHGAAAAAAEAIAVVESCFRTFPKLREAHEIHVSHSKIAEVVLGRIDKDLHLFVLETLTEPKLSGPQRRTMLLKKGLLKSTVDELEVLDGKDDWVDTILPKLEKVSRQLAQKIRPFVDEVALMLEKLELFGIPARQSIIFHPLALAFNSRITDGVCFEVVRPGRRADVLAAGGRYDRLLNEFHTPEKGKSDPSRAVVLQISVERIAALVLTHHRTSQAIPKEPRTFGYWSPRRCDVYVVSFNPGHFNDRLEVAGLLWKNGISADVMYESGLTGNEDQIALCDDEGVLFMVYPRPRTTKRDQANFKIKSVLNKTEHEVARHDLIPWLRERIAEQKKIDATTSGVERTLQDSAQPPPGLPSKRDIQLLLPGDLKKGKAGPKQMFSDRAFETSVQIKQAVESGLPTLAVDVPVPAFEAMAKNAAWTKDDDQEAWRSILASFPPQQAGYAYQIKDAVVKRREEGCKFILLFAVRGERVCLLDLL</sequence>
<feature type="region of interest" description="Disordered" evidence="14">
    <location>
        <begin position="1440"/>
        <end position="1462"/>
    </location>
</feature>
<comment type="catalytic activity">
    <reaction evidence="8">
        <text>L-threonyl-[protein] + ATP = O-phospho-L-threonyl-[protein] + ADP + H(+)</text>
        <dbReference type="Rhea" id="RHEA:46608"/>
        <dbReference type="Rhea" id="RHEA-COMP:11060"/>
        <dbReference type="Rhea" id="RHEA-COMP:11605"/>
        <dbReference type="ChEBI" id="CHEBI:15378"/>
        <dbReference type="ChEBI" id="CHEBI:30013"/>
        <dbReference type="ChEBI" id="CHEBI:30616"/>
        <dbReference type="ChEBI" id="CHEBI:61977"/>
        <dbReference type="ChEBI" id="CHEBI:456216"/>
        <dbReference type="EC" id="2.7.11.1"/>
    </reaction>
</comment>
<name>A0A9P6HK28_9AGAM</name>
<evidence type="ECO:0000256" key="3">
    <source>
        <dbReference type="ARBA" id="ARBA00022679"/>
    </source>
</evidence>
<dbReference type="CDD" id="cd23823">
    <property type="entry name" value="RWD_GCN2"/>
    <property type="match status" value="1"/>
</dbReference>
<dbReference type="GO" id="GO:0005737">
    <property type="term" value="C:cytoplasm"/>
    <property type="evidence" value="ECO:0007669"/>
    <property type="project" value="TreeGrafter"/>
</dbReference>
<dbReference type="SUPFAM" id="SSF56112">
    <property type="entry name" value="Protein kinase-like (PK-like)"/>
    <property type="match status" value="2"/>
</dbReference>
<evidence type="ECO:0000256" key="9">
    <source>
        <dbReference type="ARBA" id="ARBA00048679"/>
    </source>
</evidence>
<dbReference type="Gene3D" id="3.30.200.20">
    <property type="entry name" value="Phosphorylase Kinase, domain 1"/>
    <property type="match status" value="1"/>
</dbReference>
<evidence type="ECO:0000259" key="16">
    <source>
        <dbReference type="PROSITE" id="PS50908"/>
    </source>
</evidence>
<evidence type="ECO:0000256" key="4">
    <source>
        <dbReference type="ARBA" id="ARBA00022741"/>
    </source>
</evidence>
<feature type="domain" description="RWD" evidence="16">
    <location>
        <begin position="10"/>
        <end position="123"/>
    </location>
</feature>
<feature type="binding site" evidence="12">
    <location>
        <position position="587"/>
    </location>
    <ligand>
        <name>ATP</name>
        <dbReference type="ChEBI" id="CHEBI:30616"/>
    </ligand>
</feature>
<feature type="compositionally biased region" description="Acidic residues" evidence="14">
    <location>
        <begin position="637"/>
        <end position="646"/>
    </location>
</feature>
<dbReference type="InterPro" id="IPR036621">
    <property type="entry name" value="Anticodon-bd_dom_sf"/>
</dbReference>
<feature type="domain" description="Protein kinase" evidence="15">
    <location>
        <begin position="557"/>
        <end position="943"/>
    </location>
</feature>
<dbReference type="Pfam" id="PF12745">
    <property type="entry name" value="HGTP_anticodon2"/>
    <property type="match status" value="1"/>
</dbReference>
<keyword evidence="4 11" id="KW-0547">Nucleotide-binding</keyword>
<keyword evidence="6 11" id="KW-0067">ATP-binding</keyword>
<dbReference type="GO" id="GO:0005634">
    <property type="term" value="C:nucleus"/>
    <property type="evidence" value="ECO:0007669"/>
    <property type="project" value="TreeGrafter"/>
</dbReference>
<dbReference type="SUPFAM" id="SSF55681">
    <property type="entry name" value="Class II aaRS and biotin synthetases"/>
    <property type="match status" value="1"/>
</dbReference>
<evidence type="ECO:0000256" key="5">
    <source>
        <dbReference type="ARBA" id="ARBA00022777"/>
    </source>
</evidence>
<dbReference type="InterPro" id="IPR045864">
    <property type="entry name" value="aa-tRNA-synth_II/BPL/LPL"/>
</dbReference>
<dbReference type="FunFam" id="3.10.110.10:FF:000050">
    <property type="entry name" value="eIF-2-alpha kinase GCN2"/>
    <property type="match status" value="1"/>
</dbReference>
<evidence type="ECO:0000313" key="17">
    <source>
        <dbReference type="EMBL" id="KAF9788499.1"/>
    </source>
</evidence>
<reference evidence="17" key="1">
    <citation type="journal article" date="2020" name="Nat. Commun.">
        <title>Large-scale genome sequencing of mycorrhizal fungi provides insights into the early evolution of symbiotic traits.</title>
        <authorList>
            <person name="Miyauchi S."/>
            <person name="Kiss E."/>
            <person name="Kuo A."/>
            <person name="Drula E."/>
            <person name="Kohler A."/>
            <person name="Sanchez-Garcia M."/>
            <person name="Morin E."/>
            <person name="Andreopoulos B."/>
            <person name="Barry K.W."/>
            <person name="Bonito G."/>
            <person name="Buee M."/>
            <person name="Carver A."/>
            <person name="Chen C."/>
            <person name="Cichocki N."/>
            <person name="Clum A."/>
            <person name="Culley D."/>
            <person name="Crous P.W."/>
            <person name="Fauchery L."/>
            <person name="Girlanda M."/>
            <person name="Hayes R.D."/>
            <person name="Keri Z."/>
            <person name="LaButti K."/>
            <person name="Lipzen A."/>
            <person name="Lombard V."/>
            <person name="Magnuson J."/>
            <person name="Maillard F."/>
            <person name="Murat C."/>
            <person name="Nolan M."/>
            <person name="Ohm R.A."/>
            <person name="Pangilinan J."/>
            <person name="Pereira M.F."/>
            <person name="Perotto S."/>
            <person name="Peter M."/>
            <person name="Pfister S."/>
            <person name="Riley R."/>
            <person name="Sitrit Y."/>
            <person name="Stielow J.B."/>
            <person name="Szollosi G."/>
            <person name="Zifcakova L."/>
            <person name="Stursova M."/>
            <person name="Spatafora J.W."/>
            <person name="Tedersoo L."/>
            <person name="Vaario L.M."/>
            <person name="Yamada A."/>
            <person name="Yan M."/>
            <person name="Wang P."/>
            <person name="Xu J."/>
            <person name="Bruns T."/>
            <person name="Baldrian P."/>
            <person name="Vilgalys R."/>
            <person name="Dunand C."/>
            <person name="Henrissat B."/>
            <person name="Grigoriev I.V."/>
            <person name="Hibbett D."/>
            <person name="Nagy L.G."/>
            <person name="Martin F.M."/>
        </authorList>
    </citation>
    <scope>NUCLEOTIDE SEQUENCE</scope>
    <source>
        <strain evidence="17">UH-Tt-Lm1</strain>
    </source>
</reference>
<keyword evidence="5 17" id="KW-0418">Kinase</keyword>
<dbReference type="Gene3D" id="3.30.930.10">
    <property type="entry name" value="Bira Bifunctional Protein, Domain 2"/>
    <property type="match status" value="1"/>
</dbReference>
<evidence type="ECO:0000256" key="11">
    <source>
        <dbReference type="PIRSR" id="PIRSR000660-2"/>
    </source>
</evidence>
<dbReference type="SUPFAM" id="SSF54495">
    <property type="entry name" value="UBC-like"/>
    <property type="match status" value="1"/>
</dbReference>
<dbReference type="Proteomes" id="UP000736335">
    <property type="component" value="Unassembled WGS sequence"/>
</dbReference>
<evidence type="ECO:0000256" key="6">
    <source>
        <dbReference type="ARBA" id="ARBA00022840"/>
    </source>
</evidence>
<evidence type="ECO:0000256" key="14">
    <source>
        <dbReference type="SAM" id="MobiDB-lite"/>
    </source>
</evidence>
<dbReference type="InterPro" id="IPR011009">
    <property type="entry name" value="Kinase-like_dom_sf"/>
</dbReference>
<comment type="catalytic activity">
    <reaction evidence="9">
        <text>L-seryl-[protein] + ATP = O-phospho-L-seryl-[protein] + ADP + H(+)</text>
        <dbReference type="Rhea" id="RHEA:17989"/>
        <dbReference type="Rhea" id="RHEA-COMP:9863"/>
        <dbReference type="Rhea" id="RHEA-COMP:11604"/>
        <dbReference type="ChEBI" id="CHEBI:15378"/>
        <dbReference type="ChEBI" id="CHEBI:29999"/>
        <dbReference type="ChEBI" id="CHEBI:30616"/>
        <dbReference type="ChEBI" id="CHEBI:83421"/>
        <dbReference type="ChEBI" id="CHEBI:456216"/>
        <dbReference type="EC" id="2.7.11.1"/>
    </reaction>
</comment>
<dbReference type="Pfam" id="PF05773">
    <property type="entry name" value="RWD"/>
    <property type="match status" value="1"/>
</dbReference>
<dbReference type="InterPro" id="IPR000719">
    <property type="entry name" value="Prot_kinase_dom"/>
</dbReference>
<dbReference type="InterPro" id="IPR006575">
    <property type="entry name" value="RWD_dom"/>
</dbReference>
<dbReference type="GO" id="GO:0004694">
    <property type="term" value="F:eukaryotic translation initiation factor 2alpha kinase activity"/>
    <property type="evidence" value="ECO:0007669"/>
    <property type="project" value="InterPro"/>
</dbReference>
<protein>
    <recommendedName>
        <fullName evidence="1">non-specific serine/threonine protein kinase</fullName>
        <ecNumber evidence="1">2.7.11.1</ecNumber>
    </recommendedName>
</protein>
<dbReference type="EMBL" id="WIUZ02000004">
    <property type="protein sequence ID" value="KAF9788499.1"/>
    <property type="molecule type" value="Genomic_DNA"/>
</dbReference>
<dbReference type="PROSITE" id="PS00108">
    <property type="entry name" value="PROTEIN_KINASE_ST"/>
    <property type="match status" value="1"/>
</dbReference>
<dbReference type="Pfam" id="PF00069">
    <property type="entry name" value="Pkinase"/>
    <property type="match status" value="3"/>
</dbReference>
<keyword evidence="13" id="KW-0175">Coiled coil</keyword>
<dbReference type="PROSITE" id="PS50908">
    <property type="entry name" value="RWD"/>
    <property type="match status" value="1"/>
</dbReference>
<proteinExistence type="inferred from homology"/>
<dbReference type="InterPro" id="IPR016135">
    <property type="entry name" value="UBQ-conjugating_enzyme/RWD"/>
</dbReference>
<comment type="caution">
    <text evidence="17">The sequence shown here is derived from an EMBL/GenBank/DDBJ whole genome shotgun (WGS) entry which is preliminary data.</text>
</comment>
<dbReference type="GO" id="GO:0009893">
    <property type="term" value="P:positive regulation of metabolic process"/>
    <property type="evidence" value="ECO:0007669"/>
    <property type="project" value="UniProtKB-ARBA"/>
</dbReference>
<dbReference type="InterPro" id="IPR017441">
    <property type="entry name" value="Protein_kinase_ATP_BS"/>
</dbReference>
<dbReference type="EC" id="2.7.11.1" evidence="1"/>
<keyword evidence="3" id="KW-0808">Transferase</keyword>
<dbReference type="SMART" id="SM00591">
    <property type="entry name" value="RWD"/>
    <property type="match status" value="1"/>
</dbReference>
<feature type="coiled-coil region" evidence="13">
    <location>
        <begin position="134"/>
        <end position="172"/>
    </location>
</feature>
<dbReference type="InterPro" id="IPR008271">
    <property type="entry name" value="Ser/Thr_kinase_AS"/>
</dbReference>
<dbReference type="InterPro" id="IPR016255">
    <property type="entry name" value="Gcn2"/>
</dbReference>
<feature type="compositionally biased region" description="Low complexity" evidence="14">
    <location>
        <begin position="647"/>
        <end position="656"/>
    </location>
</feature>
<dbReference type="Gene3D" id="3.40.50.800">
    <property type="entry name" value="Anticodon-binding domain"/>
    <property type="match status" value="1"/>
</dbReference>
<dbReference type="OrthoDB" id="341578at2759"/>
<dbReference type="PROSITE" id="PS00107">
    <property type="entry name" value="PROTEIN_KINASE_ATP"/>
    <property type="match status" value="1"/>
</dbReference>
<comment type="similarity">
    <text evidence="7">Belongs to the protein kinase superfamily. Ser/Thr protein kinase family. GCN2 subfamily.</text>
</comment>
<evidence type="ECO:0000256" key="1">
    <source>
        <dbReference type="ARBA" id="ARBA00012513"/>
    </source>
</evidence>
<keyword evidence="18" id="KW-1185">Reference proteome</keyword>
<dbReference type="PIRSF" id="PIRSF000660">
    <property type="entry name" value="Ser/Thr_PK_GCN2"/>
    <property type="match status" value="1"/>
</dbReference>
<dbReference type="SMART" id="SM00220">
    <property type="entry name" value="S_TKc"/>
    <property type="match status" value="1"/>
</dbReference>
<dbReference type="GO" id="GO:0005524">
    <property type="term" value="F:ATP binding"/>
    <property type="evidence" value="ECO:0007669"/>
    <property type="project" value="UniProtKB-UniRule"/>
</dbReference>
<dbReference type="PANTHER" id="PTHR11042">
    <property type="entry name" value="EUKARYOTIC TRANSLATION INITIATION FACTOR 2-ALPHA KINASE EIF2-ALPHA KINASE -RELATED"/>
    <property type="match status" value="1"/>
</dbReference>
<evidence type="ECO:0000256" key="2">
    <source>
        <dbReference type="ARBA" id="ARBA00022527"/>
    </source>
</evidence>
<evidence type="ECO:0000256" key="12">
    <source>
        <dbReference type="PROSITE-ProRule" id="PRU10141"/>
    </source>
</evidence>
<dbReference type="InterPro" id="IPR024435">
    <property type="entry name" value="HisRS-related_dom"/>
</dbReference>